<comment type="caution">
    <text evidence="13">The sequence shown here is derived from an EMBL/GenBank/DDBJ whole genome shotgun (WGS) entry which is preliminary data.</text>
</comment>
<dbReference type="GO" id="GO:0098797">
    <property type="term" value="C:plasma membrane protein complex"/>
    <property type="evidence" value="ECO:0007669"/>
    <property type="project" value="TreeGrafter"/>
</dbReference>
<protein>
    <submittedName>
        <fullName evidence="13">Protein TonB</fullName>
    </submittedName>
</protein>
<comment type="subcellular location">
    <subcellularLocation>
        <location evidence="1">Cell inner membrane</location>
        <topology evidence="1">Single-pass membrane protein</topology>
        <orientation evidence="1">Periplasmic side</orientation>
    </subcellularLocation>
</comment>
<evidence type="ECO:0000313" key="13">
    <source>
        <dbReference type="EMBL" id="PWK46872.1"/>
    </source>
</evidence>
<keyword evidence="9 11" id="KW-0472">Membrane</keyword>
<keyword evidence="4" id="KW-1003">Cell membrane</keyword>
<evidence type="ECO:0000256" key="9">
    <source>
        <dbReference type="ARBA" id="ARBA00023136"/>
    </source>
</evidence>
<evidence type="ECO:0000256" key="5">
    <source>
        <dbReference type="ARBA" id="ARBA00022519"/>
    </source>
</evidence>
<sequence length="297" mass="32919">MIEDGVYKAEGPTIRESDRLTFAGILAIAFHAMLFLGIAFTLPEESSQQASPVMQVVLAQHHALEKPEKADFIGQDNQQGGGDKDLLQNPTTTEQAQIPDPNKQASAPATMPSTTEQSQPTPHVLTAQGAQQVFVDEQVDAPNEQAQQLMDTATLLQKSYELAGRNAQIDDQHQLASRNLRKRQVSAAIHRSTDALYLDNWRRRIEEVGNRNYPDMARKKKLYGDLILKVAINADGTIRDVAIMDSSGHKVLDDAAIRIVRQAAPFAPFDDQLKQDTDVLEIVRLWQFEPGNTISTL</sequence>
<evidence type="ECO:0000313" key="14">
    <source>
        <dbReference type="Proteomes" id="UP000245790"/>
    </source>
</evidence>
<feature type="domain" description="TonB C-terminal" evidence="12">
    <location>
        <begin position="198"/>
        <end position="295"/>
    </location>
</feature>
<dbReference type="RefSeq" id="WP_109764741.1">
    <property type="nucleotide sequence ID" value="NZ_QGGU01000012.1"/>
</dbReference>
<name>A0A316FFN1_9GAMM</name>
<evidence type="ECO:0000256" key="3">
    <source>
        <dbReference type="ARBA" id="ARBA00022448"/>
    </source>
</evidence>
<dbReference type="GO" id="GO:0031992">
    <property type="term" value="F:energy transducer activity"/>
    <property type="evidence" value="ECO:0007669"/>
    <property type="project" value="TreeGrafter"/>
</dbReference>
<dbReference type="GO" id="GO:0055085">
    <property type="term" value="P:transmembrane transport"/>
    <property type="evidence" value="ECO:0007669"/>
    <property type="project" value="InterPro"/>
</dbReference>
<keyword evidence="6 11" id="KW-0812">Transmembrane</keyword>
<gene>
    <name evidence="13" type="ORF">C8D97_112109</name>
</gene>
<organism evidence="13 14">
    <name type="scientific">Pleionea mediterranea</name>
    <dbReference type="NCBI Taxonomy" id="523701"/>
    <lineage>
        <taxon>Bacteria</taxon>
        <taxon>Pseudomonadati</taxon>
        <taxon>Pseudomonadota</taxon>
        <taxon>Gammaproteobacteria</taxon>
        <taxon>Oceanospirillales</taxon>
        <taxon>Pleioneaceae</taxon>
        <taxon>Pleionea</taxon>
    </lineage>
</organism>
<keyword evidence="8 11" id="KW-1133">Transmembrane helix</keyword>
<keyword evidence="3" id="KW-0813">Transport</keyword>
<dbReference type="OrthoDB" id="9803361at2"/>
<keyword evidence="14" id="KW-1185">Reference proteome</keyword>
<feature type="region of interest" description="Disordered" evidence="10">
    <location>
        <begin position="73"/>
        <end position="122"/>
    </location>
</feature>
<dbReference type="EMBL" id="QGGU01000012">
    <property type="protein sequence ID" value="PWK46872.1"/>
    <property type="molecule type" value="Genomic_DNA"/>
</dbReference>
<dbReference type="Gene3D" id="3.30.1150.10">
    <property type="match status" value="1"/>
</dbReference>
<comment type="similarity">
    <text evidence="2">Belongs to the TonB family.</text>
</comment>
<evidence type="ECO:0000256" key="1">
    <source>
        <dbReference type="ARBA" id="ARBA00004383"/>
    </source>
</evidence>
<dbReference type="PANTHER" id="PTHR33446">
    <property type="entry name" value="PROTEIN TONB-RELATED"/>
    <property type="match status" value="1"/>
</dbReference>
<dbReference type="InterPro" id="IPR006260">
    <property type="entry name" value="TonB/TolA_C"/>
</dbReference>
<evidence type="ECO:0000256" key="10">
    <source>
        <dbReference type="SAM" id="MobiDB-lite"/>
    </source>
</evidence>
<keyword evidence="5" id="KW-0997">Cell inner membrane</keyword>
<dbReference type="InterPro" id="IPR037682">
    <property type="entry name" value="TonB_C"/>
</dbReference>
<evidence type="ECO:0000256" key="8">
    <source>
        <dbReference type="ARBA" id="ARBA00022989"/>
    </source>
</evidence>
<accession>A0A316FFN1</accession>
<evidence type="ECO:0000259" key="12">
    <source>
        <dbReference type="PROSITE" id="PS52015"/>
    </source>
</evidence>
<keyword evidence="7" id="KW-0653">Protein transport</keyword>
<dbReference type="Proteomes" id="UP000245790">
    <property type="component" value="Unassembled WGS sequence"/>
</dbReference>
<feature type="compositionally biased region" description="Polar residues" evidence="10">
    <location>
        <begin position="103"/>
        <end position="121"/>
    </location>
</feature>
<proteinExistence type="inferred from homology"/>
<dbReference type="Pfam" id="PF03544">
    <property type="entry name" value="TonB_C"/>
    <property type="match status" value="1"/>
</dbReference>
<evidence type="ECO:0000256" key="6">
    <source>
        <dbReference type="ARBA" id="ARBA00022692"/>
    </source>
</evidence>
<dbReference type="AlphaFoldDB" id="A0A316FFN1"/>
<evidence type="ECO:0000256" key="4">
    <source>
        <dbReference type="ARBA" id="ARBA00022475"/>
    </source>
</evidence>
<feature type="transmembrane region" description="Helical" evidence="11">
    <location>
        <begin position="20"/>
        <end position="42"/>
    </location>
</feature>
<reference evidence="13 14" key="1">
    <citation type="submission" date="2018-05" db="EMBL/GenBank/DDBJ databases">
        <title>Genomic Encyclopedia of Type Strains, Phase IV (KMG-IV): sequencing the most valuable type-strain genomes for metagenomic binning, comparative biology and taxonomic classification.</title>
        <authorList>
            <person name="Goeker M."/>
        </authorList>
    </citation>
    <scope>NUCLEOTIDE SEQUENCE [LARGE SCALE GENOMIC DNA]</scope>
    <source>
        <strain evidence="13 14">DSM 25350</strain>
    </source>
</reference>
<dbReference type="GO" id="GO:0015031">
    <property type="term" value="P:protein transport"/>
    <property type="evidence" value="ECO:0007669"/>
    <property type="project" value="UniProtKB-KW"/>
</dbReference>
<evidence type="ECO:0000256" key="11">
    <source>
        <dbReference type="SAM" id="Phobius"/>
    </source>
</evidence>
<dbReference type="PROSITE" id="PS52015">
    <property type="entry name" value="TONB_CTD"/>
    <property type="match status" value="1"/>
</dbReference>
<evidence type="ECO:0000256" key="7">
    <source>
        <dbReference type="ARBA" id="ARBA00022927"/>
    </source>
</evidence>
<dbReference type="NCBIfam" id="TIGR01352">
    <property type="entry name" value="tonB_Cterm"/>
    <property type="match status" value="1"/>
</dbReference>
<dbReference type="PANTHER" id="PTHR33446:SF11">
    <property type="entry name" value="TONB3"/>
    <property type="match status" value="1"/>
</dbReference>
<dbReference type="SUPFAM" id="SSF74653">
    <property type="entry name" value="TolA/TonB C-terminal domain"/>
    <property type="match status" value="1"/>
</dbReference>
<dbReference type="InterPro" id="IPR051045">
    <property type="entry name" value="TonB-dependent_transducer"/>
</dbReference>
<evidence type="ECO:0000256" key="2">
    <source>
        <dbReference type="ARBA" id="ARBA00006555"/>
    </source>
</evidence>